<sequence length="142" mass="16107">MSTVPQGIFLIGSLSVDVVFAKLGGGLAFKLFEQFVKIVDRTDADLFGDESDREIRLDNQICRFIDSVRVQILGKRTARCFFERTAKMMNAHVGELRGFLYRNFVHIMIVDVDHDILELLEMTLIGLAVTEDFAFCRVLGTK</sequence>
<evidence type="ECO:0000313" key="1">
    <source>
        <dbReference type="EMBL" id="MBP1994302.1"/>
    </source>
</evidence>
<dbReference type="EMBL" id="JAGGLB010000024">
    <property type="protein sequence ID" value="MBP1994302.1"/>
    <property type="molecule type" value="Genomic_DNA"/>
</dbReference>
<keyword evidence="2" id="KW-1185">Reference proteome</keyword>
<reference evidence="1 2" key="1">
    <citation type="submission" date="2021-03" db="EMBL/GenBank/DDBJ databases">
        <title>Genomic Encyclopedia of Type Strains, Phase IV (KMG-IV): sequencing the most valuable type-strain genomes for metagenomic binning, comparative biology and taxonomic classification.</title>
        <authorList>
            <person name="Goeker M."/>
        </authorList>
    </citation>
    <scope>NUCLEOTIDE SEQUENCE [LARGE SCALE GENOMIC DNA]</scope>
    <source>
        <strain evidence="1 2">DSM 26048</strain>
    </source>
</reference>
<gene>
    <name evidence="1" type="ORF">J2Z66_005938</name>
</gene>
<protein>
    <submittedName>
        <fullName evidence="1">Uncharacterized protein</fullName>
    </submittedName>
</protein>
<proteinExistence type="predicted"/>
<comment type="caution">
    <text evidence="1">The sequence shown here is derived from an EMBL/GenBank/DDBJ whole genome shotgun (WGS) entry which is preliminary data.</text>
</comment>
<accession>A0ABS4J394</accession>
<name>A0ABS4J394_9BACL</name>
<organism evidence="1 2">
    <name type="scientific">Paenibacillus eucommiae</name>
    <dbReference type="NCBI Taxonomy" id="1355755"/>
    <lineage>
        <taxon>Bacteria</taxon>
        <taxon>Bacillati</taxon>
        <taxon>Bacillota</taxon>
        <taxon>Bacilli</taxon>
        <taxon>Bacillales</taxon>
        <taxon>Paenibacillaceae</taxon>
        <taxon>Paenibacillus</taxon>
    </lineage>
</organism>
<evidence type="ECO:0000313" key="2">
    <source>
        <dbReference type="Proteomes" id="UP001519287"/>
    </source>
</evidence>
<dbReference type="Proteomes" id="UP001519287">
    <property type="component" value="Unassembled WGS sequence"/>
</dbReference>